<dbReference type="Gene3D" id="3.20.20.120">
    <property type="entry name" value="Enolase-like C-terminal domain"/>
    <property type="match status" value="1"/>
</dbReference>
<proteinExistence type="predicted"/>
<dbReference type="SMART" id="SM00922">
    <property type="entry name" value="MR_MLE"/>
    <property type="match status" value="1"/>
</dbReference>
<evidence type="ECO:0000313" key="3">
    <source>
        <dbReference type="EMBL" id="HIQ62594.1"/>
    </source>
</evidence>
<dbReference type="Pfam" id="PF13378">
    <property type="entry name" value="MR_MLE_C"/>
    <property type="match status" value="1"/>
</dbReference>
<keyword evidence="1" id="KW-0479">Metal-binding</keyword>
<dbReference type="EMBL" id="DVFI01000044">
    <property type="protein sequence ID" value="HIQ62594.1"/>
    <property type="molecule type" value="Genomic_DNA"/>
</dbReference>
<evidence type="ECO:0000256" key="1">
    <source>
        <dbReference type="ARBA" id="ARBA00022723"/>
    </source>
</evidence>
<dbReference type="InterPro" id="IPR034593">
    <property type="entry name" value="DgoD-like"/>
</dbReference>
<dbReference type="InterPro" id="IPR029065">
    <property type="entry name" value="Enolase_C-like"/>
</dbReference>
<reference evidence="3" key="2">
    <citation type="journal article" date="2021" name="PeerJ">
        <title>Extensive microbial diversity within the chicken gut microbiome revealed by metagenomics and culture.</title>
        <authorList>
            <person name="Gilroy R."/>
            <person name="Ravi A."/>
            <person name="Getino M."/>
            <person name="Pursley I."/>
            <person name="Horton D.L."/>
            <person name="Alikhan N.F."/>
            <person name="Baker D."/>
            <person name="Gharbi K."/>
            <person name="Hall N."/>
            <person name="Watson M."/>
            <person name="Adriaenssens E.M."/>
            <person name="Foster-Nyarko E."/>
            <person name="Jarju S."/>
            <person name="Secka A."/>
            <person name="Antonio M."/>
            <person name="Oren A."/>
            <person name="Chaudhuri R.R."/>
            <person name="La Ragione R."/>
            <person name="Hildebrand F."/>
            <person name="Pallen M.J."/>
        </authorList>
    </citation>
    <scope>NUCLEOTIDE SEQUENCE</scope>
    <source>
        <strain evidence="3">ChiHile30-977</strain>
    </source>
</reference>
<dbReference type="InterPro" id="IPR013342">
    <property type="entry name" value="Mandelate_racemase_C"/>
</dbReference>
<dbReference type="InterPro" id="IPR036849">
    <property type="entry name" value="Enolase-like_C_sf"/>
</dbReference>
<gene>
    <name evidence="3" type="ORF">IAA66_03280</name>
</gene>
<reference evidence="3" key="1">
    <citation type="submission" date="2020-10" db="EMBL/GenBank/DDBJ databases">
        <authorList>
            <person name="Gilroy R."/>
        </authorList>
    </citation>
    <scope>NUCLEOTIDE SEQUENCE</scope>
    <source>
        <strain evidence="3">ChiHile30-977</strain>
    </source>
</reference>
<dbReference type="AlphaFoldDB" id="A0A9D0YV20"/>
<evidence type="ECO:0000259" key="2">
    <source>
        <dbReference type="SMART" id="SM00922"/>
    </source>
</evidence>
<name>A0A9D0YV20_9FIRM</name>
<dbReference type="SUPFAM" id="SSF51604">
    <property type="entry name" value="Enolase C-terminal domain-like"/>
    <property type="match status" value="1"/>
</dbReference>
<sequence length="236" mass="26045">MRRPFMVDSDIHAAADRIIAAGFRNLKLKCGGDIDAEIARIAKLRKYIGPEYGIMVDANYIFSEYQALRFAELAAEHHILWFEEPIQPENRRGYCRLSRKSPIALAAGESEFTAHDCTDLFVEGAVQFIQPDISRCGGITECQRVAVAADAFGIQYAPHVGFSGVVCVAASLHLAAASRNLAFQECMITPNALREELAVNPYGLYTQVQDGTVAIPEGPGLGIEIDWNAVERLWDR</sequence>
<dbReference type="PANTHER" id="PTHR48080:SF2">
    <property type="entry name" value="D-GALACTONATE DEHYDRATASE"/>
    <property type="match status" value="1"/>
</dbReference>
<evidence type="ECO:0000313" key="4">
    <source>
        <dbReference type="Proteomes" id="UP000886819"/>
    </source>
</evidence>
<dbReference type="GO" id="GO:0046872">
    <property type="term" value="F:metal ion binding"/>
    <property type="evidence" value="ECO:0007669"/>
    <property type="project" value="UniProtKB-KW"/>
</dbReference>
<organism evidence="3 4">
    <name type="scientific">Candidatus Avichristensenella intestinipullorum</name>
    <dbReference type="NCBI Taxonomy" id="2840693"/>
    <lineage>
        <taxon>Bacteria</taxon>
        <taxon>Bacillati</taxon>
        <taxon>Bacillota</taxon>
        <taxon>Clostridia</taxon>
        <taxon>Candidatus Avichristensenella</taxon>
    </lineage>
</organism>
<feature type="domain" description="Mandelate racemase/muconate lactonizing enzyme C-terminal" evidence="2">
    <location>
        <begin position="8"/>
        <end position="104"/>
    </location>
</feature>
<protein>
    <recommendedName>
        <fullName evidence="2">Mandelate racemase/muconate lactonizing enzyme C-terminal domain-containing protein</fullName>
    </recommendedName>
</protein>
<comment type="caution">
    <text evidence="3">The sequence shown here is derived from an EMBL/GenBank/DDBJ whole genome shotgun (WGS) entry which is preliminary data.</text>
</comment>
<dbReference type="SFLD" id="SFLDS00001">
    <property type="entry name" value="Enolase"/>
    <property type="match status" value="1"/>
</dbReference>
<accession>A0A9D0YV20</accession>
<dbReference type="PANTHER" id="PTHR48080">
    <property type="entry name" value="D-GALACTONATE DEHYDRATASE-RELATED"/>
    <property type="match status" value="1"/>
</dbReference>
<dbReference type="Proteomes" id="UP000886819">
    <property type="component" value="Unassembled WGS sequence"/>
</dbReference>